<gene>
    <name evidence="1" type="ORF">PHYPSEUDO_005934</name>
</gene>
<keyword evidence="2" id="KW-1185">Reference proteome</keyword>
<name>A0A8T1VKC0_9STRA</name>
<reference evidence="1" key="1">
    <citation type="submission" date="2021-02" db="EMBL/GenBank/DDBJ databases">
        <authorList>
            <person name="Palmer J.M."/>
        </authorList>
    </citation>
    <scope>NUCLEOTIDE SEQUENCE</scope>
    <source>
        <strain evidence="1">SCRP734</strain>
    </source>
</reference>
<evidence type="ECO:0000313" key="1">
    <source>
        <dbReference type="EMBL" id="KAG7381551.1"/>
    </source>
</evidence>
<protein>
    <submittedName>
        <fullName evidence="1">Uncharacterized protein</fullName>
    </submittedName>
</protein>
<organism evidence="1 2">
    <name type="scientific">Phytophthora pseudosyringae</name>
    <dbReference type="NCBI Taxonomy" id="221518"/>
    <lineage>
        <taxon>Eukaryota</taxon>
        <taxon>Sar</taxon>
        <taxon>Stramenopiles</taxon>
        <taxon>Oomycota</taxon>
        <taxon>Peronosporomycetes</taxon>
        <taxon>Peronosporales</taxon>
        <taxon>Peronosporaceae</taxon>
        <taxon>Phytophthora</taxon>
    </lineage>
</organism>
<accession>A0A8T1VKC0</accession>
<dbReference type="OrthoDB" id="10590736at2759"/>
<evidence type="ECO:0000313" key="2">
    <source>
        <dbReference type="Proteomes" id="UP000694044"/>
    </source>
</evidence>
<proteinExistence type="predicted"/>
<comment type="caution">
    <text evidence="1">The sequence shown here is derived from an EMBL/GenBank/DDBJ whole genome shotgun (WGS) entry which is preliminary data.</text>
</comment>
<dbReference type="EMBL" id="JAGDFM010000241">
    <property type="protein sequence ID" value="KAG7381551.1"/>
    <property type="molecule type" value="Genomic_DNA"/>
</dbReference>
<dbReference type="Proteomes" id="UP000694044">
    <property type="component" value="Unassembled WGS sequence"/>
</dbReference>
<dbReference type="AlphaFoldDB" id="A0A8T1VKC0"/>
<sequence>MVPGLSTPLTFLKICLATTCFVALMRTAAVLMVLDSVGSSVLRLVASFTTMSAEMETLWKRTSIFGICCPKAVPTLVVTCSCKASAPCAMSASALSYPMVVASSRVFVRSVELVEASIVWPSPRQSLDFDYSVRWKFESEADMTERRLKVGIYGGSRGSVSTFLCLRCAPVSTCF</sequence>